<gene>
    <name evidence="1" type="ORF">D1010_15675</name>
</gene>
<dbReference type="AlphaFoldDB" id="A0A510TX46"/>
<reference evidence="1 2" key="1">
    <citation type="submission" date="2019-10" db="EMBL/GenBank/DDBJ databases">
        <title>The completed genome of Lactobacillus harbinensis M1.</title>
        <authorList>
            <person name="Zheng Y."/>
        </authorList>
    </citation>
    <scope>NUCLEOTIDE SEQUENCE [LARGE SCALE GENOMIC DNA]</scope>
    <source>
        <strain evidence="1 2">M1</strain>
    </source>
</reference>
<dbReference type="Gene3D" id="3.10.450.620">
    <property type="entry name" value="JHP933, nucleotidyltransferase-like core domain"/>
    <property type="match status" value="1"/>
</dbReference>
<organism evidence="1 2">
    <name type="scientific">Schleiferilactobacillus harbinensis</name>
    <dbReference type="NCBI Taxonomy" id="304207"/>
    <lineage>
        <taxon>Bacteria</taxon>
        <taxon>Bacillati</taxon>
        <taxon>Bacillota</taxon>
        <taxon>Bacilli</taxon>
        <taxon>Lactobacillales</taxon>
        <taxon>Lactobacillaceae</taxon>
        <taxon>Schleiferilactobacillus</taxon>
    </lineage>
</organism>
<name>A0A510TX46_9LACO</name>
<dbReference type="Proteomes" id="UP000326779">
    <property type="component" value="Chromosome"/>
</dbReference>
<dbReference type="Gene3D" id="1.20.58.1790">
    <property type="entry name" value="JHP933, helical tail domain"/>
    <property type="match status" value="1"/>
</dbReference>
<dbReference type="EMBL" id="CP045143">
    <property type="protein sequence ID" value="QFR24697.1"/>
    <property type="molecule type" value="Genomic_DNA"/>
</dbReference>
<sequence>MGEFTPQQQRHKALIHDLLTDINSQGDHQYILKGGTALMACYGLDRFSEDVNLDGRGIAIKNYVDRFAKKRGLDYGVTEDTSTVKRFMLHDGNDLLEVTASYRSKYIDPATVNQINGISVYNLDTLAMMKDNAYQSRAKIRDLYDLIFILVHYWDDVSQRTKAAIADALSYNGLERFEYDVKTQQDALIPKDQVEEMTNNFLSVYDRLGLADDEKQVELAKKSMNQDAFRKAAIQKKLKGMDRS</sequence>
<keyword evidence="1" id="KW-0808">Transferase</keyword>
<dbReference type="Pfam" id="PF08843">
    <property type="entry name" value="AbiEii"/>
    <property type="match status" value="1"/>
</dbReference>
<protein>
    <submittedName>
        <fullName evidence="1">Nucleotidyl transferase AbiEii/AbiGii toxin family protein</fullName>
    </submittedName>
</protein>
<proteinExistence type="predicted"/>
<evidence type="ECO:0000313" key="2">
    <source>
        <dbReference type="Proteomes" id="UP000326779"/>
    </source>
</evidence>
<dbReference type="KEGG" id="lhb:D1010_15675"/>
<dbReference type="GO" id="GO:0016740">
    <property type="term" value="F:transferase activity"/>
    <property type="evidence" value="ECO:0007669"/>
    <property type="project" value="UniProtKB-KW"/>
</dbReference>
<dbReference type="InterPro" id="IPR014942">
    <property type="entry name" value="AbiEii"/>
</dbReference>
<dbReference type="RefSeq" id="WP_146994161.1">
    <property type="nucleotide sequence ID" value="NZ_BJTX01000013.1"/>
</dbReference>
<evidence type="ECO:0000313" key="1">
    <source>
        <dbReference type="EMBL" id="QFR24697.1"/>
    </source>
</evidence>
<accession>A0A510TX46</accession>